<organism evidence="2 3">
    <name type="scientific">Persicirhabdus sediminis</name>
    <dbReference type="NCBI Taxonomy" id="454144"/>
    <lineage>
        <taxon>Bacteria</taxon>
        <taxon>Pseudomonadati</taxon>
        <taxon>Verrucomicrobiota</taxon>
        <taxon>Verrucomicrobiia</taxon>
        <taxon>Verrucomicrobiales</taxon>
        <taxon>Verrucomicrobiaceae</taxon>
        <taxon>Persicirhabdus</taxon>
    </lineage>
</organism>
<name>A0A8J7SKR0_9BACT</name>
<keyword evidence="3" id="KW-1185">Reference proteome</keyword>
<protein>
    <submittedName>
        <fullName evidence="2">DUF4861 family protein</fullName>
    </submittedName>
</protein>
<feature type="chain" id="PRO_5035318137" evidence="1">
    <location>
        <begin position="20"/>
        <end position="371"/>
    </location>
</feature>
<sequence length="371" mass="41536">MKMRYSLSIMLALSGIASADLQRFEVNNPSEVPLKSAIVQLDVSQFDFKAEEYIVKDSSGNELVTQLDGTNLLFQSDFKALEAVKFEITSGKSKADHGDRSTFARLVPERADDFAWENDYIAFRTYGPALRESNEDSGIDAWLKRVNYPIIDKWYKLHLEEKVSYHKDHGEGHDPYHVGKSRGTGGTAIVVGNDYLTSNTFTRSEVECNGPLRSRFTLFYEYDYKGGKVEEAKTITIDLGQHVFHSSSMFTQDGKPIDLTAAVGITTHDGKGQVSNDTSWMSVWESIKGAGPLGVGVVFSENPEFDTVKVAARDESHIWGKLNTGADGKFDCYIGFGWVKANTFKDKADWENYLASFRAQLEKPLEVKVLR</sequence>
<dbReference type="AlphaFoldDB" id="A0A8J7SKR0"/>
<evidence type="ECO:0000313" key="2">
    <source>
        <dbReference type="EMBL" id="MBK1789933.1"/>
    </source>
</evidence>
<reference evidence="2" key="1">
    <citation type="submission" date="2021-01" db="EMBL/GenBank/DDBJ databases">
        <title>Modified the classification status of verrucomicrobia.</title>
        <authorList>
            <person name="Feng X."/>
        </authorList>
    </citation>
    <scope>NUCLEOTIDE SEQUENCE</scope>
    <source>
        <strain evidence="2">_KCTC 22039</strain>
    </source>
</reference>
<dbReference type="Pfam" id="PF16153">
    <property type="entry name" value="DUF4861"/>
    <property type="match status" value="1"/>
</dbReference>
<proteinExistence type="predicted"/>
<comment type="caution">
    <text evidence="2">The sequence shown here is derived from an EMBL/GenBank/DDBJ whole genome shotgun (WGS) entry which is preliminary data.</text>
</comment>
<evidence type="ECO:0000256" key="1">
    <source>
        <dbReference type="SAM" id="SignalP"/>
    </source>
</evidence>
<gene>
    <name evidence="2" type="ORF">JIN82_02055</name>
</gene>
<evidence type="ECO:0000313" key="3">
    <source>
        <dbReference type="Proteomes" id="UP000624703"/>
    </source>
</evidence>
<dbReference type="EMBL" id="JAENIM010000009">
    <property type="protein sequence ID" value="MBK1789933.1"/>
    <property type="molecule type" value="Genomic_DNA"/>
</dbReference>
<keyword evidence="1" id="KW-0732">Signal</keyword>
<dbReference type="Proteomes" id="UP000624703">
    <property type="component" value="Unassembled WGS sequence"/>
</dbReference>
<feature type="signal peptide" evidence="1">
    <location>
        <begin position="1"/>
        <end position="19"/>
    </location>
</feature>
<accession>A0A8J7SKR0</accession>
<dbReference type="RefSeq" id="WP_200309969.1">
    <property type="nucleotide sequence ID" value="NZ_JAENIM010000009.1"/>
</dbReference>
<dbReference type="InterPro" id="IPR032342">
    <property type="entry name" value="DUF4861"/>
</dbReference>